<dbReference type="PROSITE" id="PS51314">
    <property type="entry name" value="VPS37_C"/>
    <property type="match status" value="1"/>
</dbReference>
<sequence>MSSSPPSAYPAYQPPTPQSFDPNTPPAPPPKPSSQEVSRRSTPAGNQSLPSPPPPPPQETLGTYGAGGPEASQSSSQQALREVAYAQQIPDPGELWLPKVLEDKSKQDLADVLATPALLSALAHSTSTAHPSIAASQEPLHASLKENISLAAHLNELEPRLSHLRSSVQAQLLATHALERQWRQKQSDMDRALAPFSPSSLYQRLGQAVQEQEMVCRALEESFLEGDGTATEKEAADWVRRYREAKKLYYSRRERRERWDEGRVGGWR</sequence>
<feature type="compositionally biased region" description="Pro residues" evidence="7">
    <location>
        <begin position="12"/>
        <end position="32"/>
    </location>
</feature>
<dbReference type="Proteomes" id="UP000241818">
    <property type="component" value="Unassembled WGS sequence"/>
</dbReference>
<dbReference type="GO" id="GO:0006623">
    <property type="term" value="P:protein targeting to vacuole"/>
    <property type="evidence" value="ECO:0007669"/>
    <property type="project" value="TreeGrafter"/>
</dbReference>
<dbReference type="InParanoid" id="A0A2T3AQ30"/>
<evidence type="ECO:0000256" key="3">
    <source>
        <dbReference type="ARBA" id="ARBA00022448"/>
    </source>
</evidence>
<dbReference type="InterPro" id="IPR029012">
    <property type="entry name" value="Helix_hairpin_bin_sf"/>
</dbReference>
<dbReference type="GO" id="GO:0006612">
    <property type="term" value="P:protein targeting to membrane"/>
    <property type="evidence" value="ECO:0007669"/>
    <property type="project" value="TreeGrafter"/>
</dbReference>
<evidence type="ECO:0000256" key="7">
    <source>
        <dbReference type="SAM" id="MobiDB-lite"/>
    </source>
</evidence>
<evidence type="ECO:0000313" key="10">
    <source>
        <dbReference type="Proteomes" id="UP000241818"/>
    </source>
</evidence>
<dbReference type="RefSeq" id="XP_024716761.1">
    <property type="nucleotide sequence ID" value="XM_024861365.1"/>
</dbReference>
<dbReference type="InterPro" id="IPR037202">
    <property type="entry name" value="ESCRT_assembly_dom"/>
</dbReference>
<dbReference type="GO" id="GO:0043162">
    <property type="term" value="P:ubiquitin-dependent protein catabolic process via the multivesicular body sorting pathway"/>
    <property type="evidence" value="ECO:0007669"/>
    <property type="project" value="UniProtKB-ARBA"/>
</dbReference>
<dbReference type="InterPro" id="IPR009851">
    <property type="entry name" value="Mod_r"/>
</dbReference>
<dbReference type="Pfam" id="PF07200">
    <property type="entry name" value="Mod_r"/>
    <property type="match status" value="1"/>
</dbReference>
<dbReference type="GeneID" id="36569446"/>
<dbReference type="OrthoDB" id="10260857at2759"/>
<comment type="similarity">
    <text evidence="2">Belongs to the VPS37 family.</text>
</comment>
<keyword evidence="10" id="KW-1185">Reference proteome</keyword>
<comment type="subcellular location">
    <subcellularLocation>
        <location evidence="1">Endosome</location>
    </subcellularLocation>
</comment>
<protein>
    <recommendedName>
        <fullName evidence="8">VPS37 C-terminal domain-containing protein</fullName>
    </recommendedName>
</protein>
<accession>A0A2T3AQ30</accession>
<feature type="compositionally biased region" description="Low complexity" evidence="7">
    <location>
        <begin position="1"/>
        <end position="11"/>
    </location>
</feature>
<keyword evidence="3 6" id="KW-0813">Transport</keyword>
<dbReference type="GO" id="GO:0000813">
    <property type="term" value="C:ESCRT I complex"/>
    <property type="evidence" value="ECO:0007669"/>
    <property type="project" value="TreeGrafter"/>
</dbReference>
<evidence type="ECO:0000256" key="2">
    <source>
        <dbReference type="ARBA" id="ARBA00007617"/>
    </source>
</evidence>
<evidence type="ECO:0000256" key="6">
    <source>
        <dbReference type="PROSITE-ProRule" id="PRU00646"/>
    </source>
</evidence>
<dbReference type="STRING" id="857342.A0A2T3AQ30"/>
<name>A0A2T3AQ30_AMORE</name>
<feature type="compositionally biased region" description="Polar residues" evidence="7">
    <location>
        <begin position="33"/>
        <end position="49"/>
    </location>
</feature>
<organism evidence="9 10">
    <name type="scientific">Amorphotheca resinae ATCC 22711</name>
    <dbReference type="NCBI Taxonomy" id="857342"/>
    <lineage>
        <taxon>Eukaryota</taxon>
        <taxon>Fungi</taxon>
        <taxon>Dikarya</taxon>
        <taxon>Ascomycota</taxon>
        <taxon>Pezizomycotina</taxon>
        <taxon>Leotiomycetes</taxon>
        <taxon>Helotiales</taxon>
        <taxon>Amorphothecaceae</taxon>
        <taxon>Amorphotheca</taxon>
    </lineage>
</organism>
<evidence type="ECO:0000256" key="5">
    <source>
        <dbReference type="ARBA" id="ARBA00022927"/>
    </source>
</evidence>
<keyword evidence="5 6" id="KW-0653">Protein transport</keyword>
<dbReference type="Gene3D" id="1.10.287.660">
    <property type="entry name" value="Helix hairpin bin"/>
    <property type="match status" value="1"/>
</dbReference>
<gene>
    <name evidence="9" type="ORF">M430DRAFT_110496</name>
</gene>
<keyword evidence="4" id="KW-0967">Endosome</keyword>
<evidence type="ECO:0000256" key="1">
    <source>
        <dbReference type="ARBA" id="ARBA00004177"/>
    </source>
</evidence>
<evidence type="ECO:0000256" key="4">
    <source>
        <dbReference type="ARBA" id="ARBA00022753"/>
    </source>
</evidence>
<dbReference type="EMBL" id="KZ679019">
    <property type="protein sequence ID" value="PSS07105.1"/>
    <property type="molecule type" value="Genomic_DNA"/>
</dbReference>
<dbReference type="SUPFAM" id="SSF140111">
    <property type="entry name" value="Endosomal sorting complex assembly domain"/>
    <property type="match status" value="1"/>
</dbReference>
<feature type="domain" description="VPS37 C-terminal" evidence="8">
    <location>
        <begin position="179"/>
        <end position="268"/>
    </location>
</feature>
<reference evidence="9 10" key="1">
    <citation type="journal article" date="2018" name="New Phytol.">
        <title>Comparative genomics and transcriptomics depict ericoid mycorrhizal fungi as versatile saprotrophs and plant mutualists.</title>
        <authorList>
            <person name="Martino E."/>
            <person name="Morin E."/>
            <person name="Grelet G.A."/>
            <person name="Kuo A."/>
            <person name="Kohler A."/>
            <person name="Daghino S."/>
            <person name="Barry K.W."/>
            <person name="Cichocki N."/>
            <person name="Clum A."/>
            <person name="Dockter R.B."/>
            <person name="Hainaut M."/>
            <person name="Kuo R.C."/>
            <person name="LaButti K."/>
            <person name="Lindahl B.D."/>
            <person name="Lindquist E.A."/>
            <person name="Lipzen A."/>
            <person name="Khouja H.R."/>
            <person name="Magnuson J."/>
            <person name="Murat C."/>
            <person name="Ohm R.A."/>
            <person name="Singer S.W."/>
            <person name="Spatafora J.W."/>
            <person name="Wang M."/>
            <person name="Veneault-Fourrey C."/>
            <person name="Henrissat B."/>
            <person name="Grigoriev I.V."/>
            <person name="Martin F.M."/>
            <person name="Perotto S."/>
        </authorList>
    </citation>
    <scope>NUCLEOTIDE SEQUENCE [LARGE SCALE GENOMIC DNA]</scope>
    <source>
        <strain evidence="9 10">ATCC 22711</strain>
    </source>
</reference>
<dbReference type="AlphaFoldDB" id="A0A2T3AQ30"/>
<dbReference type="PANTHER" id="PTHR13678">
    <property type="entry name" value="VACUOLAR PROTEIN SORTING-ASSOCIATED PROTEIN 37"/>
    <property type="match status" value="1"/>
</dbReference>
<evidence type="ECO:0000259" key="8">
    <source>
        <dbReference type="PROSITE" id="PS51314"/>
    </source>
</evidence>
<evidence type="ECO:0000313" key="9">
    <source>
        <dbReference type="EMBL" id="PSS07105.1"/>
    </source>
</evidence>
<dbReference type="PANTHER" id="PTHR13678:SF2">
    <property type="entry name" value="VACUOLAR PROTEIN SORTING-ASSOCIATED PROTEIN 37A"/>
    <property type="match status" value="1"/>
</dbReference>
<proteinExistence type="inferred from homology"/>
<feature type="region of interest" description="Disordered" evidence="7">
    <location>
        <begin position="1"/>
        <end position="86"/>
    </location>
</feature>